<dbReference type="Proteomes" id="UP000324767">
    <property type="component" value="Unassembled WGS sequence"/>
</dbReference>
<organism evidence="1 2">
    <name type="scientific">Lasallia pustulata</name>
    <dbReference type="NCBI Taxonomy" id="136370"/>
    <lineage>
        <taxon>Eukaryota</taxon>
        <taxon>Fungi</taxon>
        <taxon>Dikarya</taxon>
        <taxon>Ascomycota</taxon>
        <taxon>Pezizomycotina</taxon>
        <taxon>Lecanoromycetes</taxon>
        <taxon>OSLEUM clade</taxon>
        <taxon>Umbilicariomycetidae</taxon>
        <taxon>Umbilicariales</taxon>
        <taxon>Umbilicariaceae</taxon>
        <taxon>Lasallia</taxon>
    </lineage>
</organism>
<name>A0A5M8PDI6_9LECA</name>
<evidence type="ECO:0000313" key="1">
    <source>
        <dbReference type="EMBL" id="KAA6407389.1"/>
    </source>
</evidence>
<dbReference type="EMBL" id="VXIT01000017">
    <property type="protein sequence ID" value="KAA6407389.1"/>
    <property type="molecule type" value="Genomic_DNA"/>
</dbReference>
<reference evidence="1 2" key="1">
    <citation type="submission" date="2019-09" db="EMBL/GenBank/DDBJ databases">
        <title>The hologenome of the rock-dwelling lichen Lasallia pustulata.</title>
        <authorList>
            <person name="Greshake Tzovaras B."/>
            <person name="Segers F."/>
            <person name="Bicker A."/>
            <person name="Dal Grande F."/>
            <person name="Otte J."/>
            <person name="Hankeln T."/>
            <person name="Schmitt I."/>
            <person name="Ebersberger I."/>
        </authorList>
    </citation>
    <scope>NUCLEOTIDE SEQUENCE [LARGE SCALE GENOMIC DNA]</scope>
    <source>
        <strain evidence="1">A1-1</strain>
    </source>
</reference>
<accession>A0A5M8PDI6</accession>
<sequence length="108" mass="12101">MSIPSALSPALALIHRRSDPLQTENMASRAPSLEPLAIERTKTTEYDYYRDIDPPGNLILEVGDPATISESAPRLKHSVLLCCIVQSPLRRRQASDFRRVAYHHPPGR</sequence>
<evidence type="ECO:0000313" key="2">
    <source>
        <dbReference type="Proteomes" id="UP000324767"/>
    </source>
</evidence>
<gene>
    <name evidence="1" type="ORF">FRX48_08632</name>
</gene>
<protein>
    <submittedName>
        <fullName evidence="1">Uncharacterized protein</fullName>
    </submittedName>
</protein>
<dbReference type="AlphaFoldDB" id="A0A5M8PDI6"/>
<comment type="caution">
    <text evidence="1">The sequence shown here is derived from an EMBL/GenBank/DDBJ whole genome shotgun (WGS) entry which is preliminary data.</text>
</comment>
<proteinExistence type="predicted"/>